<evidence type="ECO:0000313" key="1">
    <source>
        <dbReference type="EMBL" id="MBX54098.1"/>
    </source>
</evidence>
<dbReference type="EMBL" id="GGEC01073614">
    <property type="protein sequence ID" value="MBX54098.1"/>
    <property type="molecule type" value="Transcribed_RNA"/>
</dbReference>
<proteinExistence type="predicted"/>
<reference evidence="1" key="1">
    <citation type="submission" date="2018-02" db="EMBL/GenBank/DDBJ databases">
        <title>Rhizophora mucronata_Transcriptome.</title>
        <authorList>
            <person name="Meera S.P."/>
            <person name="Sreeshan A."/>
            <person name="Augustine A."/>
        </authorList>
    </citation>
    <scope>NUCLEOTIDE SEQUENCE</scope>
    <source>
        <tissue evidence="1">Leaf</tissue>
    </source>
</reference>
<name>A0A2P2PH41_RHIMU</name>
<dbReference type="AlphaFoldDB" id="A0A2P2PH41"/>
<protein>
    <submittedName>
        <fullName evidence="1">Uncharacterized protein</fullName>
    </submittedName>
</protein>
<sequence length="19" mass="1892">MEAAVSAASSSSWVVVTPL</sequence>
<accession>A0A2P2PH41</accession>
<organism evidence="1">
    <name type="scientific">Rhizophora mucronata</name>
    <name type="common">Asiatic mangrove</name>
    <dbReference type="NCBI Taxonomy" id="61149"/>
    <lineage>
        <taxon>Eukaryota</taxon>
        <taxon>Viridiplantae</taxon>
        <taxon>Streptophyta</taxon>
        <taxon>Embryophyta</taxon>
        <taxon>Tracheophyta</taxon>
        <taxon>Spermatophyta</taxon>
        <taxon>Magnoliopsida</taxon>
        <taxon>eudicotyledons</taxon>
        <taxon>Gunneridae</taxon>
        <taxon>Pentapetalae</taxon>
        <taxon>rosids</taxon>
        <taxon>fabids</taxon>
        <taxon>Malpighiales</taxon>
        <taxon>Rhizophoraceae</taxon>
        <taxon>Rhizophora</taxon>
    </lineage>
</organism>